<dbReference type="GO" id="GO:0000155">
    <property type="term" value="F:phosphorelay sensor kinase activity"/>
    <property type="evidence" value="ECO:0007669"/>
    <property type="project" value="InterPro"/>
</dbReference>
<gene>
    <name evidence="5" type="ORF">KI387_021665</name>
</gene>
<dbReference type="AlphaFoldDB" id="A0AA38LDT4"/>
<dbReference type="Proteomes" id="UP000824469">
    <property type="component" value="Unassembled WGS sequence"/>
</dbReference>
<accession>A0AA38LDT4</accession>
<evidence type="ECO:0000256" key="1">
    <source>
        <dbReference type="ARBA" id="ARBA00000085"/>
    </source>
</evidence>
<keyword evidence="6" id="KW-1185">Reference proteome</keyword>
<dbReference type="InterPro" id="IPR050956">
    <property type="entry name" value="2C_system_His_kinase"/>
</dbReference>
<dbReference type="PANTHER" id="PTHR43719">
    <property type="entry name" value="TWO-COMPONENT HISTIDINE KINASE"/>
    <property type="match status" value="1"/>
</dbReference>
<evidence type="ECO:0000259" key="4">
    <source>
        <dbReference type="PROSITE" id="PS50109"/>
    </source>
</evidence>
<comment type="caution">
    <text evidence="5">The sequence shown here is derived from an EMBL/GenBank/DDBJ whole genome shotgun (WGS) entry which is preliminary data.</text>
</comment>
<dbReference type="InterPro" id="IPR036890">
    <property type="entry name" value="HATPase_C_sf"/>
</dbReference>
<dbReference type="Gene3D" id="3.30.565.10">
    <property type="entry name" value="Histidine kinase-like ATPase, C-terminal domain"/>
    <property type="match status" value="1"/>
</dbReference>
<dbReference type="EMBL" id="JAHRHJ020000004">
    <property type="protein sequence ID" value="KAH9319896.1"/>
    <property type="molecule type" value="Genomic_DNA"/>
</dbReference>
<dbReference type="PANTHER" id="PTHR43719:SF46">
    <property type="entry name" value="PHYTOCHROME A"/>
    <property type="match status" value="1"/>
</dbReference>
<evidence type="ECO:0000313" key="6">
    <source>
        <dbReference type="Proteomes" id="UP000824469"/>
    </source>
</evidence>
<protein>
    <recommendedName>
        <fullName evidence="2">histidine kinase</fullName>
        <ecNumber evidence="2">2.7.13.3</ecNumber>
    </recommendedName>
</protein>
<sequence>MEIKRPLNGIMFTRKLLEGTDLNEEQKQVVQRSLHCETQLLKILDDMDLESIEDGYMELETVEFTLGALLDAVVSQVMIQCEEKGLEIIHDLPEEITTSFLCGDRTRLQQILACFLGIVVQFTSQEGWVAIKVTSSKKQLGGGLHVTHLEFRITHPGQGLPEELLQQMLNPDQNMTQEGFGLFISRKLVKLMNGDVQYLREEGIPSFIIVVEVSSGQNDEA</sequence>
<evidence type="ECO:0000313" key="5">
    <source>
        <dbReference type="EMBL" id="KAH9319896.1"/>
    </source>
</evidence>
<reference evidence="5 6" key="1">
    <citation type="journal article" date="2021" name="Nat. Plants">
        <title>The Taxus genome provides insights into paclitaxel biosynthesis.</title>
        <authorList>
            <person name="Xiong X."/>
            <person name="Gou J."/>
            <person name="Liao Q."/>
            <person name="Li Y."/>
            <person name="Zhou Q."/>
            <person name="Bi G."/>
            <person name="Li C."/>
            <person name="Du R."/>
            <person name="Wang X."/>
            <person name="Sun T."/>
            <person name="Guo L."/>
            <person name="Liang H."/>
            <person name="Lu P."/>
            <person name="Wu Y."/>
            <person name="Zhang Z."/>
            <person name="Ro D.K."/>
            <person name="Shang Y."/>
            <person name="Huang S."/>
            <person name="Yan J."/>
        </authorList>
    </citation>
    <scope>NUCLEOTIDE SEQUENCE [LARGE SCALE GENOMIC DNA]</scope>
    <source>
        <strain evidence="5">Ta-2019</strain>
    </source>
</reference>
<dbReference type="Gene3D" id="1.10.287.130">
    <property type="match status" value="1"/>
</dbReference>
<name>A0AA38LDT4_TAXCH</name>
<dbReference type="PROSITE" id="PS50109">
    <property type="entry name" value="HIS_KIN"/>
    <property type="match status" value="1"/>
</dbReference>
<dbReference type="InterPro" id="IPR005467">
    <property type="entry name" value="His_kinase_dom"/>
</dbReference>
<dbReference type="InterPro" id="IPR003594">
    <property type="entry name" value="HATPase_dom"/>
</dbReference>
<dbReference type="SMART" id="SM00387">
    <property type="entry name" value="HATPase_c"/>
    <property type="match status" value="1"/>
</dbReference>
<comment type="catalytic activity">
    <reaction evidence="1">
        <text>ATP + protein L-histidine = ADP + protein N-phospho-L-histidine.</text>
        <dbReference type="EC" id="2.7.13.3"/>
    </reaction>
</comment>
<evidence type="ECO:0000256" key="3">
    <source>
        <dbReference type="ARBA" id="ARBA00022553"/>
    </source>
</evidence>
<dbReference type="EC" id="2.7.13.3" evidence="2"/>
<dbReference type="GO" id="GO:0005634">
    <property type="term" value="C:nucleus"/>
    <property type="evidence" value="ECO:0007669"/>
    <property type="project" value="TreeGrafter"/>
</dbReference>
<organism evidence="5 6">
    <name type="scientific">Taxus chinensis</name>
    <name type="common">Chinese yew</name>
    <name type="synonym">Taxus wallichiana var. chinensis</name>
    <dbReference type="NCBI Taxonomy" id="29808"/>
    <lineage>
        <taxon>Eukaryota</taxon>
        <taxon>Viridiplantae</taxon>
        <taxon>Streptophyta</taxon>
        <taxon>Embryophyta</taxon>
        <taxon>Tracheophyta</taxon>
        <taxon>Spermatophyta</taxon>
        <taxon>Pinopsida</taxon>
        <taxon>Pinidae</taxon>
        <taxon>Conifers II</taxon>
        <taxon>Cupressales</taxon>
        <taxon>Taxaceae</taxon>
        <taxon>Taxus</taxon>
    </lineage>
</organism>
<evidence type="ECO:0000256" key="2">
    <source>
        <dbReference type="ARBA" id="ARBA00012438"/>
    </source>
</evidence>
<dbReference type="OMA" id="TASGDMM"/>
<dbReference type="SUPFAM" id="SSF55874">
    <property type="entry name" value="ATPase domain of HSP90 chaperone/DNA topoisomerase II/histidine kinase"/>
    <property type="match status" value="1"/>
</dbReference>
<dbReference type="CDD" id="cd00082">
    <property type="entry name" value="HisKA"/>
    <property type="match status" value="1"/>
</dbReference>
<feature type="domain" description="Histidine kinase" evidence="4">
    <location>
        <begin position="1"/>
        <end position="215"/>
    </location>
</feature>
<keyword evidence="3" id="KW-0597">Phosphoprotein</keyword>
<dbReference type="InterPro" id="IPR003661">
    <property type="entry name" value="HisK_dim/P_dom"/>
</dbReference>
<dbReference type="Pfam" id="PF02518">
    <property type="entry name" value="HATPase_c"/>
    <property type="match status" value="1"/>
</dbReference>
<dbReference type="Pfam" id="PF00512">
    <property type="entry name" value="HisKA"/>
    <property type="match status" value="1"/>
</dbReference>
<proteinExistence type="predicted"/>